<dbReference type="InterPro" id="IPR023210">
    <property type="entry name" value="NADP_OxRdtase_dom"/>
</dbReference>
<gene>
    <name evidence="2" type="ORF">ACFO6V_22290</name>
</gene>
<dbReference type="InterPro" id="IPR036812">
    <property type="entry name" value="NAD(P)_OxRdtase_dom_sf"/>
</dbReference>
<dbReference type="RefSeq" id="WP_377139572.1">
    <property type="nucleotide sequence ID" value="NZ_JBHSFI010000007.1"/>
</dbReference>
<dbReference type="InterPro" id="IPR020471">
    <property type="entry name" value="AKR"/>
</dbReference>
<dbReference type="Proteomes" id="UP001596011">
    <property type="component" value="Unassembled WGS sequence"/>
</dbReference>
<accession>A0ABV9HNX9</accession>
<dbReference type="SUPFAM" id="SSF51430">
    <property type="entry name" value="NAD(P)-linked oxidoreductase"/>
    <property type="match status" value="1"/>
</dbReference>
<feature type="domain" description="NADP-dependent oxidoreductase" evidence="1">
    <location>
        <begin position="18"/>
        <end position="317"/>
    </location>
</feature>
<proteinExistence type="predicted"/>
<dbReference type="InterPro" id="IPR044477">
    <property type="entry name" value="FDH-like"/>
</dbReference>
<name>A0ABV9HNX9_9MICO</name>
<evidence type="ECO:0000313" key="3">
    <source>
        <dbReference type="Proteomes" id="UP001596011"/>
    </source>
</evidence>
<dbReference type="PANTHER" id="PTHR42686">
    <property type="entry name" value="GH17980P-RELATED"/>
    <property type="match status" value="1"/>
</dbReference>
<comment type="caution">
    <text evidence="2">The sequence shown here is derived from an EMBL/GenBank/DDBJ whole genome shotgun (WGS) entry which is preliminary data.</text>
</comment>
<protein>
    <submittedName>
        <fullName evidence="2">Aldo/keto reductase</fullName>
    </submittedName>
</protein>
<dbReference type="CDD" id="cd19162">
    <property type="entry name" value="AKR_FDH"/>
    <property type="match status" value="1"/>
</dbReference>
<sequence length="331" mass="35212">MTPLPSRPIGATGLRLTELGFGAATLGNLGRAMTDEDATATVDRAWERGIRYFDTAPHYGLGLSERRLGAALKGRPRAEFVVSTKVGRRLEPNPSPTPLDDDGFLVPGDVHRVWDFSRDGVRRSIDASLERLGLDHIDIAYAHDPDQHAPESGRQALEALADLRAEGVVRAVGVGTNAPHKVPGLFTPGLADVVMVAGRYTLLEQSGLQSALEPAQAGGIAVVVAAVFNSGLLSRPWPPDDARYEYGPAPADMLARARRLAEVCERHGTTLPAAAVELPLLHPAVAAVALGARDAAQLDVNLDRHDKGVPAELWSELTESGLLDPGAVELR</sequence>
<dbReference type="EMBL" id="JBHSFI010000007">
    <property type="protein sequence ID" value="MFC4630994.1"/>
    <property type="molecule type" value="Genomic_DNA"/>
</dbReference>
<evidence type="ECO:0000259" key="1">
    <source>
        <dbReference type="Pfam" id="PF00248"/>
    </source>
</evidence>
<evidence type="ECO:0000313" key="2">
    <source>
        <dbReference type="EMBL" id="MFC4630994.1"/>
    </source>
</evidence>
<dbReference type="Pfam" id="PF00248">
    <property type="entry name" value="Aldo_ket_red"/>
    <property type="match status" value="1"/>
</dbReference>
<reference evidence="3" key="1">
    <citation type="journal article" date="2019" name="Int. J. Syst. Evol. Microbiol.">
        <title>The Global Catalogue of Microorganisms (GCM) 10K type strain sequencing project: providing services to taxonomists for standard genome sequencing and annotation.</title>
        <authorList>
            <consortium name="The Broad Institute Genomics Platform"/>
            <consortium name="The Broad Institute Genome Sequencing Center for Infectious Disease"/>
            <person name="Wu L."/>
            <person name="Ma J."/>
        </authorList>
    </citation>
    <scope>NUCLEOTIDE SEQUENCE [LARGE SCALE GENOMIC DNA]</scope>
    <source>
        <strain evidence="3">CCUG 42722</strain>
    </source>
</reference>
<dbReference type="PANTHER" id="PTHR42686:SF1">
    <property type="entry name" value="GH17980P-RELATED"/>
    <property type="match status" value="1"/>
</dbReference>
<organism evidence="2 3">
    <name type="scientific">Promicromonospora alba</name>
    <dbReference type="NCBI Taxonomy" id="1616110"/>
    <lineage>
        <taxon>Bacteria</taxon>
        <taxon>Bacillati</taxon>
        <taxon>Actinomycetota</taxon>
        <taxon>Actinomycetes</taxon>
        <taxon>Micrococcales</taxon>
        <taxon>Promicromonosporaceae</taxon>
        <taxon>Promicromonospora</taxon>
    </lineage>
</organism>
<keyword evidence="3" id="KW-1185">Reference proteome</keyword>
<dbReference type="Gene3D" id="3.20.20.100">
    <property type="entry name" value="NADP-dependent oxidoreductase domain"/>
    <property type="match status" value="1"/>
</dbReference>